<dbReference type="PANTHER" id="PTHR43527:SF2">
    <property type="entry name" value="4-DIPHOSPHOCYTIDYL-2-C-METHYL-D-ERYTHRITOL KINASE, CHLOROPLASTIC"/>
    <property type="match status" value="1"/>
</dbReference>
<comment type="caution">
    <text evidence="6">The sequence shown here is derived from an EMBL/GenBank/DDBJ whole genome shotgun (WGS) entry which is preliminary data.</text>
</comment>
<keyword evidence="2" id="KW-0547">Nucleotide-binding</keyword>
<evidence type="ECO:0000256" key="2">
    <source>
        <dbReference type="ARBA" id="ARBA00022741"/>
    </source>
</evidence>
<dbReference type="InterPro" id="IPR014721">
    <property type="entry name" value="Ribsml_uS5_D2-typ_fold_subgr"/>
</dbReference>
<gene>
    <name evidence="6" type="ORF">KC19_7G004300</name>
</gene>
<dbReference type="SUPFAM" id="SSF54211">
    <property type="entry name" value="Ribosomal protein S5 domain 2-like"/>
    <property type="match status" value="1"/>
</dbReference>
<dbReference type="Proteomes" id="UP000822688">
    <property type="component" value="Chromosome 7"/>
</dbReference>
<name>A0A8T0H0M2_CERPU</name>
<dbReference type="PANTHER" id="PTHR43527">
    <property type="entry name" value="4-DIPHOSPHOCYTIDYL-2-C-METHYL-D-ERYTHRITOL KINASE, CHLOROPLASTIC"/>
    <property type="match status" value="1"/>
</dbReference>
<dbReference type="FunFam" id="3.30.230.10:FF:000045">
    <property type="entry name" value="4-diphosphocytidyl-2-C-methyl-D-erythritol kinase, chloroplastic"/>
    <property type="match status" value="1"/>
</dbReference>
<keyword evidence="7" id="KW-1185">Reference proteome</keyword>
<keyword evidence="1" id="KW-0808">Transferase</keyword>
<sequence>MAEAATLFAALPVVRAPIPSSSRTQCSMQRQRGVRIGGGPVQRVFGVGKGRVVALRPGLWRGICRAADQNSEGAATSPAPLEVVYDPQGRFEKLAMELNSSSSAPVSNLTLFSPSKVNVFLRITGKRPDGYHNLASLFHVISLGDVIKFSVSPSTTKDSLTTNTAGVPLDGKNLIIKAFNLYREKTGTKKYFWVHLDKQVPTGAGLGGGSGNAATALWAANQMNGNIVSEKELQEWSGEIGADCPFFFSQGAAYCTNKGEVVQNIPPPIPLDTPMVLIKPPEECSTVEVYKRFSMANVSDKNPDDLLREITEKGISQSLCVNDLEPPAFEVLPTLKALKERVIAASRGRYQAVFMSGRYILGLNSSVSTSRMQLISKRALQRRNLPSFFHLLRRPRWRTLVLLLSSKCSLLGIVYISKYVCILLHIWS</sequence>
<keyword evidence="3" id="KW-0418">Kinase</keyword>
<dbReference type="GO" id="GO:0009507">
    <property type="term" value="C:chloroplast"/>
    <property type="evidence" value="ECO:0007669"/>
    <property type="project" value="TreeGrafter"/>
</dbReference>
<evidence type="ECO:0000256" key="4">
    <source>
        <dbReference type="ARBA" id="ARBA00022840"/>
    </source>
</evidence>
<accession>A0A8T0H0M2</accession>
<proteinExistence type="inferred from homology"/>
<organism evidence="6 7">
    <name type="scientific">Ceratodon purpureus</name>
    <name type="common">Fire moss</name>
    <name type="synonym">Dicranum purpureum</name>
    <dbReference type="NCBI Taxonomy" id="3225"/>
    <lineage>
        <taxon>Eukaryota</taxon>
        <taxon>Viridiplantae</taxon>
        <taxon>Streptophyta</taxon>
        <taxon>Embryophyta</taxon>
        <taxon>Bryophyta</taxon>
        <taxon>Bryophytina</taxon>
        <taxon>Bryopsida</taxon>
        <taxon>Dicranidae</taxon>
        <taxon>Pseudoditrichales</taxon>
        <taxon>Ditrichaceae</taxon>
        <taxon>Ceratodon</taxon>
    </lineage>
</organism>
<dbReference type="GO" id="GO:0016114">
    <property type="term" value="P:terpenoid biosynthetic process"/>
    <property type="evidence" value="ECO:0007669"/>
    <property type="project" value="InterPro"/>
</dbReference>
<dbReference type="SUPFAM" id="SSF55060">
    <property type="entry name" value="GHMP Kinase, C-terminal domain"/>
    <property type="match status" value="1"/>
</dbReference>
<dbReference type="GO" id="GO:0005524">
    <property type="term" value="F:ATP binding"/>
    <property type="evidence" value="ECO:0007669"/>
    <property type="project" value="UniProtKB-KW"/>
</dbReference>
<dbReference type="InterPro" id="IPR036554">
    <property type="entry name" value="GHMP_kinase_C_sf"/>
</dbReference>
<evidence type="ECO:0000256" key="1">
    <source>
        <dbReference type="ARBA" id="ARBA00022679"/>
    </source>
</evidence>
<evidence type="ECO:0000313" key="7">
    <source>
        <dbReference type="Proteomes" id="UP000822688"/>
    </source>
</evidence>
<reference evidence="6" key="1">
    <citation type="submission" date="2020-06" db="EMBL/GenBank/DDBJ databases">
        <title>WGS assembly of Ceratodon purpureus strain R40.</title>
        <authorList>
            <person name="Carey S.B."/>
            <person name="Jenkins J."/>
            <person name="Shu S."/>
            <person name="Lovell J.T."/>
            <person name="Sreedasyam A."/>
            <person name="Maumus F."/>
            <person name="Tiley G.P."/>
            <person name="Fernandez-Pozo N."/>
            <person name="Barry K."/>
            <person name="Chen C."/>
            <person name="Wang M."/>
            <person name="Lipzen A."/>
            <person name="Daum C."/>
            <person name="Saski C.A."/>
            <person name="Payton A.C."/>
            <person name="Mcbreen J.C."/>
            <person name="Conrad R.E."/>
            <person name="Kollar L.M."/>
            <person name="Olsson S."/>
            <person name="Huttunen S."/>
            <person name="Landis J.B."/>
            <person name="Wickett N.J."/>
            <person name="Johnson M.G."/>
            <person name="Rensing S.A."/>
            <person name="Grimwood J."/>
            <person name="Schmutz J."/>
            <person name="Mcdaniel S.F."/>
        </authorList>
    </citation>
    <scope>NUCLEOTIDE SEQUENCE</scope>
    <source>
        <strain evidence="6">R40</strain>
    </source>
</reference>
<dbReference type="Gene3D" id="3.30.70.890">
    <property type="entry name" value="GHMP kinase, C-terminal domain"/>
    <property type="match status" value="1"/>
</dbReference>
<dbReference type="Gene3D" id="3.30.230.10">
    <property type="match status" value="1"/>
</dbReference>
<feature type="domain" description="GHMP kinase N-terminal" evidence="5">
    <location>
        <begin position="173"/>
        <end position="249"/>
    </location>
</feature>
<dbReference type="OrthoDB" id="3191556at2759"/>
<dbReference type="AlphaFoldDB" id="A0A8T0H0M2"/>
<evidence type="ECO:0000259" key="5">
    <source>
        <dbReference type="Pfam" id="PF00288"/>
    </source>
</evidence>
<dbReference type="GO" id="GO:0050515">
    <property type="term" value="F:4-(cytidine 5'-diphospho)-2-C-methyl-D-erythritol kinase activity"/>
    <property type="evidence" value="ECO:0007669"/>
    <property type="project" value="InterPro"/>
</dbReference>
<dbReference type="EMBL" id="CM026428">
    <property type="protein sequence ID" value="KAG0565651.1"/>
    <property type="molecule type" value="Genomic_DNA"/>
</dbReference>
<dbReference type="NCBIfam" id="TIGR00154">
    <property type="entry name" value="ispE"/>
    <property type="match status" value="1"/>
</dbReference>
<evidence type="ECO:0000256" key="3">
    <source>
        <dbReference type="ARBA" id="ARBA00022777"/>
    </source>
</evidence>
<dbReference type="HAMAP" id="MF_00061">
    <property type="entry name" value="IspE"/>
    <property type="match status" value="1"/>
</dbReference>
<protein>
    <recommendedName>
        <fullName evidence="5">GHMP kinase N-terminal domain-containing protein</fullName>
    </recommendedName>
</protein>
<keyword evidence="4" id="KW-0067">ATP-binding</keyword>
<evidence type="ECO:0000313" key="6">
    <source>
        <dbReference type="EMBL" id="KAG0565651.1"/>
    </source>
</evidence>
<dbReference type="InterPro" id="IPR020568">
    <property type="entry name" value="Ribosomal_Su5_D2-typ_SF"/>
</dbReference>
<dbReference type="Pfam" id="PF00288">
    <property type="entry name" value="GHMP_kinases_N"/>
    <property type="match status" value="1"/>
</dbReference>
<dbReference type="InterPro" id="IPR006204">
    <property type="entry name" value="GHMP_kinase_N_dom"/>
</dbReference>
<dbReference type="InterPro" id="IPR004424">
    <property type="entry name" value="IspE"/>
</dbReference>